<protein>
    <submittedName>
        <fullName evidence="3">Extensin family protein</fullName>
    </submittedName>
</protein>
<reference evidence="3 4" key="1">
    <citation type="submission" date="2020-08" db="EMBL/GenBank/DDBJ databases">
        <authorList>
            <person name="Liu G."/>
            <person name="Sun C."/>
        </authorList>
    </citation>
    <scope>NUCLEOTIDE SEQUENCE [LARGE SCALE GENOMIC DNA]</scope>
    <source>
        <strain evidence="3 4">OT19</strain>
    </source>
</reference>
<dbReference type="AlphaFoldDB" id="A0A7G6VQL6"/>
<feature type="domain" description="Extensin-like C-terminal" evidence="2">
    <location>
        <begin position="67"/>
        <end position="240"/>
    </location>
</feature>
<evidence type="ECO:0000313" key="4">
    <source>
        <dbReference type="Proteomes" id="UP000515297"/>
    </source>
</evidence>
<organism evidence="3 4">
    <name type="scientific">Croceicoccus marinus</name>
    <dbReference type="NCBI Taxonomy" id="450378"/>
    <lineage>
        <taxon>Bacteria</taxon>
        <taxon>Pseudomonadati</taxon>
        <taxon>Pseudomonadota</taxon>
        <taxon>Alphaproteobacteria</taxon>
        <taxon>Sphingomonadales</taxon>
        <taxon>Erythrobacteraceae</taxon>
        <taxon>Croceicoccus</taxon>
    </lineage>
</organism>
<gene>
    <name evidence="3" type="ORF">H4O24_08345</name>
</gene>
<evidence type="ECO:0000259" key="2">
    <source>
        <dbReference type="Pfam" id="PF06904"/>
    </source>
</evidence>
<evidence type="ECO:0000313" key="3">
    <source>
        <dbReference type="EMBL" id="QNE04031.1"/>
    </source>
</evidence>
<dbReference type="InterPro" id="IPR009683">
    <property type="entry name" value="Extensin-like_C"/>
</dbReference>
<dbReference type="Pfam" id="PF06904">
    <property type="entry name" value="Extensin-like_C"/>
    <property type="match status" value="1"/>
</dbReference>
<feature type="region of interest" description="Disordered" evidence="1">
    <location>
        <begin position="42"/>
        <end position="63"/>
    </location>
</feature>
<evidence type="ECO:0000256" key="1">
    <source>
        <dbReference type="SAM" id="MobiDB-lite"/>
    </source>
</evidence>
<sequence length="240" mass="25644">MDTPRPARSTISGRALPPRLGRVGAWAVLVLLAACAPEATREIPRTTPRPAARPDAPPGLPTADERICRSRLAELGADFVPLPDLSAGSCSSSNAVTLYHLASDNTRVVVTNLPRISCSLSQDLSNWTRFSVSRAAQQILGSPVVKVETFGSYSCRNVAGSSRLSAHSTASAVDISGFVLADGRRITIKGGWQGSDSERQFLRTIHQSACKRFGTVLGPDYNRAHEDHLHLELGGGGFCR</sequence>
<feature type="compositionally biased region" description="Low complexity" evidence="1">
    <location>
        <begin position="45"/>
        <end position="54"/>
    </location>
</feature>
<dbReference type="Proteomes" id="UP000515297">
    <property type="component" value="Chromosome"/>
</dbReference>
<accession>A0A7G6VQL6</accession>
<dbReference type="PROSITE" id="PS51257">
    <property type="entry name" value="PROKAR_LIPOPROTEIN"/>
    <property type="match status" value="1"/>
</dbReference>
<proteinExistence type="predicted"/>
<dbReference type="RefSeq" id="WP_185883340.1">
    <property type="nucleotide sequence ID" value="NZ_CP060052.1"/>
</dbReference>
<name>A0A7G6VQL6_9SPHN</name>
<dbReference type="EMBL" id="CP060052">
    <property type="protein sequence ID" value="QNE04031.1"/>
    <property type="molecule type" value="Genomic_DNA"/>
</dbReference>